<evidence type="ECO:0000313" key="4">
    <source>
        <dbReference type="EMBL" id="ATQ70552.1"/>
    </source>
</evidence>
<dbReference type="GO" id="GO:0016151">
    <property type="term" value="F:nickel cation binding"/>
    <property type="evidence" value="ECO:0007669"/>
    <property type="project" value="UniProtKB-UniRule"/>
</dbReference>
<gene>
    <name evidence="3" type="primary">ureD</name>
    <name evidence="4" type="ORF">CQW49_21340</name>
</gene>
<dbReference type="HAMAP" id="MF_01384">
    <property type="entry name" value="UreD"/>
    <property type="match status" value="1"/>
</dbReference>
<comment type="similarity">
    <text evidence="1 3">Belongs to the UreD family.</text>
</comment>
<evidence type="ECO:0000256" key="1">
    <source>
        <dbReference type="ARBA" id="ARBA00007177"/>
    </source>
</evidence>
<proteinExistence type="inferred from homology"/>
<dbReference type="Pfam" id="PF01774">
    <property type="entry name" value="UreD"/>
    <property type="match status" value="1"/>
</dbReference>
<keyword evidence="3" id="KW-0963">Cytoplasm</keyword>
<comment type="subcellular location">
    <subcellularLocation>
        <location evidence="3">Cytoplasm</location>
    </subcellularLocation>
</comment>
<comment type="subunit">
    <text evidence="3">UreD, UreF and UreG form a complex that acts as a GTP-hydrolysis-dependent molecular chaperone, activating the urease apoprotein by helping to assemble the nickel containing metallocenter of UreC. The UreE protein probably delivers the nickel.</text>
</comment>
<evidence type="ECO:0000256" key="2">
    <source>
        <dbReference type="ARBA" id="ARBA00023186"/>
    </source>
</evidence>
<name>A0A2D2D6F3_METT3</name>
<protein>
    <recommendedName>
        <fullName evidence="3">Urease accessory protein UreD</fullName>
    </recommendedName>
</protein>
<keyword evidence="3" id="KW-0996">Nickel insertion</keyword>
<comment type="function">
    <text evidence="3">Required for maturation of urease via the functional incorporation of the urease nickel metallocenter.</text>
</comment>
<keyword evidence="5" id="KW-1185">Reference proteome</keyword>
<dbReference type="AlphaFoldDB" id="A0A2D2D6F3"/>
<dbReference type="GO" id="GO:0005737">
    <property type="term" value="C:cytoplasm"/>
    <property type="evidence" value="ECO:0007669"/>
    <property type="project" value="UniProtKB-SubCell"/>
</dbReference>
<sequence length="258" mass="27507">MRFAQVQGASRLRHLAQEAPLRALFPAVEPDEAPEAAIVNTGGGVVGGDHYALDIEVEAGAALTITTPAAEKIYRSAGESAQIATRLRCAEGARLEWLPQETILFDSARLRRRIDIDLAPTSHFLGVEMLLFGRRASGEWLNAGALRDCWSLRIGGRLVWADAIGLEGDLAAHRAAPFGVGDAAGYATIVVVGPNVAELLELARRCAEGAASLVNGVLLLRFLESDAARLRRMVVEALSALRPLATGGRAGAPRLWMN</sequence>
<dbReference type="Proteomes" id="UP000230709">
    <property type="component" value="Plasmid pOB3b1"/>
</dbReference>
<evidence type="ECO:0000313" key="5">
    <source>
        <dbReference type="Proteomes" id="UP000230709"/>
    </source>
</evidence>
<dbReference type="PANTHER" id="PTHR33643:SF1">
    <property type="entry name" value="UREASE ACCESSORY PROTEIN D"/>
    <property type="match status" value="1"/>
</dbReference>
<accession>A0A2D2D6F3</accession>
<dbReference type="STRING" id="595536.GCA_000178815_00231"/>
<reference evidence="5" key="1">
    <citation type="submission" date="2017-10" db="EMBL/GenBank/DDBJ databases">
        <title>Completed PacBio SMRT sequence of Methylosinus trichosporium OB3b reveals presence of a third large plasmid.</title>
        <authorList>
            <person name="Charles T.C."/>
            <person name="Lynch M.D.J."/>
            <person name="Heil J.R."/>
            <person name="Cheng J."/>
        </authorList>
    </citation>
    <scope>NUCLEOTIDE SEQUENCE [LARGE SCALE GENOMIC DNA]</scope>
    <source>
        <strain evidence="5">OB3b</strain>
        <plasmid evidence="5">pob3b1</plasmid>
    </source>
</reference>
<geneLocation type="plasmid" evidence="5">
    <name>pob3b1</name>
</geneLocation>
<keyword evidence="2 3" id="KW-0143">Chaperone</keyword>
<dbReference type="KEGG" id="mtw:CQW49_21340"/>
<dbReference type="InterPro" id="IPR002669">
    <property type="entry name" value="UreD"/>
</dbReference>
<dbReference type="PANTHER" id="PTHR33643">
    <property type="entry name" value="UREASE ACCESSORY PROTEIN D"/>
    <property type="match status" value="1"/>
</dbReference>
<dbReference type="EMBL" id="CP023738">
    <property type="protein sequence ID" value="ATQ70552.1"/>
    <property type="molecule type" value="Genomic_DNA"/>
</dbReference>
<evidence type="ECO:0000256" key="3">
    <source>
        <dbReference type="HAMAP-Rule" id="MF_01384"/>
    </source>
</evidence>
<organism evidence="4 5">
    <name type="scientific">Methylosinus trichosporium (strain ATCC 35070 / NCIMB 11131 / UNIQEM 75 / OB3b)</name>
    <dbReference type="NCBI Taxonomy" id="595536"/>
    <lineage>
        <taxon>Bacteria</taxon>
        <taxon>Pseudomonadati</taxon>
        <taxon>Pseudomonadota</taxon>
        <taxon>Alphaproteobacteria</taxon>
        <taxon>Hyphomicrobiales</taxon>
        <taxon>Methylocystaceae</taxon>
        <taxon>Methylosinus</taxon>
    </lineage>
</organism>
<keyword evidence="4" id="KW-0614">Plasmid</keyword>